<evidence type="ECO:0000313" key="3">
    <source>
        <dbReference type="EMBL" id="SDS01621.1"/>
    </source>
</evidence>
<dbReference type="InterPro" id="IPR016062">
    <property type="entry name" value="TM1410-rel"/>
</dbReference>
<feature type="signal peptide" evidence="1">
    <location>
        <begin position="1"/>
        <end position="32"/>
    </location>
</feature>
<name>A0A1H1NRP1_9GAMM</name>
<dbReference type="Gene3D" id="3.20.20.70">
    <property type="entry name" value="Aldolase class I"/>
    <property type="match status" value="1"/>
</dbReference>
<dbReference type="InterPro" id="IPR004352">
    <property type="entry name" value="GH114_TIM-barrel"/>
</dbReference>
<protein>
    <recommendedName>
        <fullName evidence="2">Glycoside-hydrolase family GH114 TIM-barrel domain-containing protein</fullName>
    </recommendedName>
</protein>
<dbReference type="CDD" id="cd10922">
    <property type="entry name" value="CE4_PelA_like_C"/>
    <property type="match status" value="1"/>
</dbReference>
<feature type="domain" description="Glycoside-hydrolase family GH114 TIM-barrel" evidence="2">
    <location>
        <begin position="51"/>
        <end position="278"/>
    </location>
</feature>
<gene>
    <name evidence="3" type="ORF">SAMN05216421_0750</name>
</gene>
<dbReference type="RefSeq" id="WP_093391891.1">
    <property type="nucleotide sequence ID" value="NZ_LT629736.1"/>
</dbReference>
<dbReference type="EMBL" id="LT629736">
    <property type="protein sequence ID" value="SDS01621.1"/>
    <property type="molecule type" value="Genomic_DNA"/>
</dbReference>
<sequence length="934" mass="103168">MGSRTSRRPQGRAWCRIAAGLVLLCSALASPAANLPSVAFWYAAEPPLSELAQFDWVVLEPAHLSANDVSFLLAQGAAPFAYLSVGELDATEAEQFPDVALSASTDVTNHGWNSRVMDLTSPVWRDHLLQQARSLRQQGYAGLFLDTLDSFTLLPKQQHQLQRDALAQLLKDMHQAEPDLKFFFNRGFEVLPELEGQVAAVAAESLRAGWNASANQYRDVPPEDRSWLEGKLDPIRDRGTPVVAIEYLPGNRRDEARQLAAELTTQGYVPYVTTPQLDSIGVGAIEVHPRRIAVLYDPREGTVSRNASHTLLGGLLEYLGYRVDYLPVDGTPLPAQPVGLYAGVVVWMTSGAPQNAFSFNEWLGTRLDEKLPIAFIAGLPVDDAALLYRLGLRRASEPPRSGLTIVEHDSALLGSFEAPVVARARGMMGISLLPGGPVAALTVAGPDGRLFNPVAIGEWGGIALAPYVLEEGAERRRWILDPFTFLQSALRLPAMPRADVTTENGLRIATVHIDGDGFVSRAEAPGTPYAGQLALDQFIKPYPLLTSASVVEGEVGPKGMYPYLAPQLEPIARRVFAHPRVEVATHSFSHPFYWQPELAAQREGFHAEYGLNMAIPGYEAMDIGREVIGSRDYINQRLTTPDKPVKMIFWSGDALPDEQTIRLAYEAGLSNVNGAATMLTRADPSLTGLYPLLRPTPGGLQVYAPIINENVYTNLWRGPFYGFKGVLETFELTDMPRRLRGMHLYYHFYSATKQASINTMREIYQSMLAQQPFSLWMSDYVERVHGLHSASLARRVDGAWQLKALDGLRTVRLDADMGWPDLLQSDGVAGVRDLPQGRYVHLSKPVATLALRSERDPRPALEYANLPLLAWHYENPERVRFSFAGQFPLRFAVRAKGRCEVLHAGKTYAGRGTGGVWEFDIPMERVNDAQLTCR</sequence>
<dbReference type="SUPFAM" id="SSF51445">
    <property type="entry name" value="(Trans)glycosidases"/>
    <property type="match status" value="1"/>
</dbReference>
<keyword evidence="1" id="KW-0732">Signal</keyword>
<dbReference type="STRING" id="487184.SAMN05216421_0750"/>
<dbReference type="InterPro" id="IPR017853">
    <property type="entry name" value="GH"/>
</dbReference>
<accession>A0A1H1NRP1</accession>
<reference evidence="4" key="1">
    <citation type="submission" date="2016-10" db="EMBL/GenBank/DDBJ databases">
        <authorList>
            <person name="Varghese N."/>
            <person name="Submissions S."/>
        </authorList>
    </citation>
    <scope>NUCLEOTIDE SEQUENCE [LARGE SCALE GENOMIC DNA]</scope>
    <source>
        <strain evidence="4">NRRL B-51270</strain>
    </source>
</reference>
<keyword evidence="4" id="KW-1185">Reference proteome</keyword>
<organism evidence="3 4">
    <name type="scientific">Halopseudomonas xinjiangensis</name>
    <dbReference type="NCBI Taxonomy" id="487184"/>
    <lineage>
        <taxon>Bacteria</taxon>
        <taxon>Pseudomonadati</taxon>
        <taxon>Pseudomonadota</taxon>
        <taxon>Gammaproteobacteria</taxon>
        <taxon>Pseudomonadales</taxon>
        <taxon>Pseudomonadaceae</taxon>
        <taxon>Halopseudomonas</taxon>
    </lineage>
</organism>
<dbReference type="PIRSF" id="PIRSF029570">
    <property type="entry name" value="UCP029570"/>
    <property type="match status" value="1"/>
</dbReference>
<evidence type="ECO:0000313" key="4">
    <source>
        <dbReference type="Proteomes" id="UP000243207"/>
    </source>
</evidence>
<evidence type="ECO:0000259" key="2">
    <source>
        <dbReference type="Pfam" id="PF03537"/>
    </source>
</evidence>
<dbReference type="PANTHER" id="PTHR35882">
    <property type="entry name" value="PELA"/>
    <property type="match status" value="1"/>
</dbReference>
<dbReference type="PANTHER" id="PTHR35882:SF2">
    <property type="entry name" value="PELA"/>
    <property type="match status" value="1"/>
</dbReference>
<proteinExistence type="predicted"/>
<evidence type="ECO:0000256" key="1">
    <source>
        <dbReference type="SAM" id="SignalP"/>
    </source>
</evidence>
<dbReference type="Pfam" id="PF03537">
    <property type="entry name" value="Glyco_hydro_114"/>
    <property type="match status" value="1"/>
</dbReference>
<dbReference type="OrthoDB" id="7292394at2"/>
<feature type="chain" id="PRO_5009255766" description="Glycoside-hydrolase family GH114 TIM-barrel domain-containing protein" evidence="1">
    <location>
        <begin position="33"/>
        <end position="934"/>
    </location>
</feature>
<dbReference type="InterPro" id="IPR013785">
    <property type="entry name" value="Aldolase_TIM"/>
</dbReference>
<dbReference type="PRINTS" id="PR01545">
    <property type="entry name" value="THEMAYE10DUF"/>
</dbReference>
<dbReference type="Proteomes" id="UP000243207">
    <property type="component" value="Chromosome I"/>
</dbReference>
<dbReference type="InterPro" id="IPR016925">
    <property type="entry name" value="UCP029570"/>
</dbReference>
<dbReference type="AlphaFoldDB" id="A0A1H1NRP1"/>